<dbReference type="PANTHER" id="PTHR13887">
    <property type="entry name" value="GLUTATHIONE S-TRANSFERASE KAPPA"/>
    <property type="match status" value="1"/>
</dbReference>
<proteinExistence type="inferred from homology"/>
<feature type="chain" id="PRO_5043392277" evidence="6">
    <location>
        <begin position="23"/>
        <end position="249"/>
    </location>
</feature>
<keyword evidence="3" id="KW-0560">Oxidoreductase</keyword>
<dbReference type="SUPFAM" id="SSF52833">
    <property type="entry name" value="Thioredoxin-like"/>
    <property type="match status" value="1"/>
</dbReference>
<evidence type="ECO:0000256" key="1">
    <source>
        <dbReference type="ARBA" id="ARBA00005791"/>
    </source>
</evidence>
<dbReference type="Gene3D" id="3.40.30.10">
    <property type="entry name" value="Glutaredoxin"/>
    <property type="match status" value="1"/>
</dbReference>
<feature type="domain" description="Thioredoxin" evidence="7">
    <location>
        <begin position="39"/>
        <end position="248"/>
    </location>
</feature>
<dbReference type="PROSITE" id="PS51257">
    <property type="entry name" value="PROKAR_LIPOPROTEIN"/>
    <property type="match status" value="1"/>
</dbReference>
<dbReference type="EMBL" id="CP159837">
    <property type="protein sequence ID" value="XCM38823.1"/>
    <property type="molecule type" value="Genomic_DNA"/>
</dbReference>
<gene>
    <name evidence="8" type="ORF">ABWT76_001699</name>
</gene>
<evidence type="ECO:0000256" key="5">
    <source>
        <dbReference type="ARBA" id="ARBA00023284"/>
    </source>
</evidence>
<dbReference type="Pfam" id="PF13462">
    <property type="entry name" value="Thioredoxin_4"/>
    <property type="match status" value="1"/>
</dbReference>
<comment type="similarity">
    <text evidence="1">Belongs to the thioredoxin family. DsbA subfamily.</text>
</comment>
<sequence length="249" mass="28053">MKRFRLISFLVTSFLIGCIALTGCTTGTTDNQKLEEQVLQIIRDNPQVIIESVQAYQQQEENQMRAARQAFLQQMLTNPAAVIGNSPTVGAAEQKIVLVEFSDFQCPFCARAHQTIKGFMEKYKGEVTLTYKHLPLASIHPQAMPAAKAAWSAQQQGKFWEYYDALFEQQKDLGENLYVAIAENLNLDLDKFNRDRQSKEAEAAINQDVQLARQLGINGTPFFFLNEEAFSGALELPEIEQILAKVKQS</sequence>
<dbReference type="PANTHER" id="PTHR13887:SF14">
    <property type="entry name" value="DISULFIDE BOND FORMATION PROTEIN D"/>
    <property type="match status" value="1"/>
</dbReference>
<name>A0AAU8JJF1_9CYAN</name>
<evidence type="ECO:0000313" key="8">
    <source>
        <dbReference type="EMBL" id="XCM38823.1"/>
    </source>
</evidence>
<feature type="signal peptide" evidence="6">
    <location>
        <begin position="1"/>
        <end position="22"/>
    </location>
</feature>
<reference evidence="8" key="1">
    <citation type="submission" date="2024-07" db="EMBL/GenBank/DDBJ databases">
        <authorList>
            <person name="Kim Y.J."/>
            <person name="Jeong J.Y."/>
        </authorList>
    </citation>
    <scope>NUCLEOTIDE SEQUENCE</scope>
    <source>
        <strain evidence="8">GIHE-MW2</strain>
    </source>
</reference>
<evidence type="ECO:0000256" key="6">
    <source>
        <dbReference type="SAM" id="SignalP"/>
    </source>
</evidence>
<dbReference type="InterPro" id="IPR013766">
    <property type="entry name" value="Thioredoxin_domain"/>
</dbReference>
<dbReference type="InterPro" id="IPR036249">
    <property type="entry name" value="Thioredoxin-like_sf"/>
</dbReference>
<evidence type="ECO:0000259" key="7">
    <source>
        <dbReference type="PROSITE" id="PS51352"/>
    </source>
</evidence>
<keyword evidence="2 6" id="KW-0732">Signal</keyword>
<dbReference type="RefSeq" id="WP_054464585.1">
    <property type="nucleotide sequence ID" value="NZ_CP159837.1"/>
</dbReference>
<organism evidence="8">
    <name type="scientific">Planktothricoides raciborskii GIHE-MW2</name>
    <dbReference type="NCBI Taxonomy" id="2792601"/>
    <lineage>
        <taxon>Bacteria</taxon>
        <taxon>Bacillati</taxon>
        <taxon>Cyanobacteriota</taxon>
        <taxon>Cyanophyceae</taxon>
        <taxon>Oscillatoriophycideae</taxon>
        <taxon>Oscillatoriales</taxon>
        <taxon>Oscillatoriaceae</taxon>
        <taxon>Planktothricoides</taxon>
    </lineage>
</organism>
<protein>
    <submittedName>
        <fullName evidence="8">DsbA family protein</fullName>
    </submittedName>
</protein>
<evidence type="ECO:0000256" key="3">
    <source>
        <dbReference type="ARBA" id="ARBA00023002"/>
    </source>
</evidence>
<dbReference type="PROSITE" id="PS51352">
    <property type="entry name" value="THIOREDOXIN_2"/>
    <property type="match status" value="1"/>
</dbReference>
<dbReference type="InterPro" id="IPR012336">
    <property type="entry name" value="Thioredoxin-like_fold"/>
</dbReference>
<keyword evidence="4" id="KW-1015">Disulfide bond</keyword>
<keyword evidence="5" id="KW-0676">Redox-active center</keyword>
<dbReference type="GO" id="GO:0016491">
    <property type="term" value="F:oxidoreductase activity"/>
    <property type="evidence" value="ECO:0007669"/>
    <property type="project" value="UniProtKB-KW"/>
</dbReference>
<accession>A0AAU8JJF1</accession>
<dbReference type="AlphaFoldDB" id="A0AAU8JJF1"/>
<evidence type="ECO:0000256" key="2">
    <source>
        <dbReference type="ARBA" id="ARBA00022729"/>
    </source>
</evidence>
<evidence type="ECO:0000256" key="4">
    <source>
        <dbReference type="ARBA" id="ARBA00023157"/>
    </source>
</evidence>